<dbReference type="NCBIfam" id="TIGR00449">
    <property type="entry name" value="tgt_general"/>
    <property type="match status" value="1"/>
</dbReference>
<feature type="compositionally biased region" description="Pro residues" evidence="2">
    <location>
        <begin position="335"/>
        <end position="349"/>
    </location>
</feature>
<organism evidence="4 5">
    <name type="scientific">Anas platyrhynchos</name>
    <name type="common">Mallard</name>
    <name type="synonym">Anas boschas</name>
    <dbReference type="NCBI Taxonomy" id="8839"/>
    <lineage>
        <taxon>Eukaryota</taxon>
        <taxon>Metazoa</taxon>
        <taxon>Chordata</taxon>
        <taxon>Craniata</taxon>
        <taxon>Vertebrata</taxon>
        <taxon>Euteleostomi</taxon>
        <taxon>Archelosauria</taxon>
        <taxon>Archosauria</taxon>
        <taxon>Dinosauria</taxon>
        <taxon>Saurischia</taxon>
        <taxon>Theropoda</taxon>
        <taxon>Coelurosauria</taxon>
        <taxon>Aves</taxon>
        <taxon>Neognathae</taxon>
        <taxon>Galloanserae</taxon>
        <taxon>Anseriformes</taxon>
        <taxon>Anatidae</taxon>
        <taxon>Anatinae</taxon>
        <taxon>Anas</taxon>
    </lineage>
</organism>
<dbReference type="Ensembl" id="ENSAPLT00020023433.1">
    <property type="protein sequence ID" value="ENSAPLP00020021725.1"/>
    <property type="gene ID" value="ENSAPLG00020015189.1"/>
</dbReference>
<dbReference type="GO" id="GO:0008479">
    <property type="term" value="F:tRNA-guanosine(34) queuine transglycosylase activity"/>
    <property type="evidence" value="ECO:0007669"/>
    <property type="project" value="TreeGrafter"/>
</dbReference>
<evidence type="ECO:0000313" key="5">
    <source>
        <dbReference type="Proteomes" id="UP000694400"/>
    </source>
</evidence>
<dbReference type="Proteomes" id="UP000694400">
    <property type="component" value="Unassembled WGS sequence"/>
</dbReference>
<name>A0A8B9ZJA2_ANAPL</name>
<dbReference type="GO" id="GO:0005829">
    <property type="term" value="C:cytosol"/>
    <property type="evidence" value="ECO:0007669"/>
    <property type="project" value="TreeGrafter"/>
</dbReference>
<protein>
    <submittedName>
        <fullName evidence="4">Queuine tRNA-ribosyltransferase catalytic subunit 1</fullName>
    </submittedName>
</protein>
<dbReference type="PANTHER" id="PTHR43530">
    <property type="entry name" value="QUEUINE TRNA-RIBOSYLTRANSFERASE CATALYTIC SUBUNIT 1"/>
    <property type="match status" value="1"/>
</dbReference>
<dbReference type="GO" id="GO:0006400">
    <property type="term" value="P:tRNA modification"/>
    <property type="evidence" value="ECO:0007669"/>
    <property type="project" value="InterPro"/>
</dbReference>
<feature type="compositionally biased region" description="Basic residues" evidence="2">
    <location>
        <begin position="227"/>
        <end position="237"/>
    </location>
</feature>
<dbReference type="InterPro" id="IPR002616">
    <property type="entry name" value="tRNA_ribo_trans-like"/>
</dbReference>
<evidence type="ECO:0000259" key="3">
    <source>
        <dbReference type="Pfam" id="PF01702"/>
    </source>
</evidence>
<evidence type="ECO:0000256" key="1">
    <source>
        <dbReference type="ARBA" id="ARBA00022833"/>
    </source>
</evidence>
<dbReference type="PANTHER" id="PTHR43530:SF1">
    <property type="entry name" value="QUEUINE TRNA-RIBOSYLTRANSFERASE CATALYTIC SUBUNIT 1"/>
    <property type="match status" value="1"/>
</dbReference>
<sequence length="432" mass="46210">MAAPTEGPEQAPAPVPAPAPLLRVLAQCSRSRARAAELLLPHGAVPCPVFMPVGTRGTAKGITAAQLAALGCRICLGNTYHLGTRPGPELVQRAGGLHGFMGWARNLLTDSGGFQMVSLAALSEVTEGGVPLPVPLRRRRAPAEPRALRPHPERAGRRYHHAAGRRGQQHHHGAARRGGHAQVRALAGSLHRRPPAPLAAEPLRHHPGGARPRPAQALPGRDDAPRRPRLRHRRAERRRGEGAVLAHGEALHRPPAPRQTPLPHGRGLRHRPGGVRGAGLRHVRLRLPHAHGAFRLSAGALGVSAAEEPAVRQGFPPHRRALRLPHLPTAQPCLPARPPAQRPGRPAPPHRAQHRLPARADAGHAGQHRGAALPRIRAGFRPRPLWGPRALPPLGPARAGGRRHHAGVRGLRPPAPPPPLLLFWIFGVFCMG</sequence>
<feature type="compositionally biased region" description="Basic and acidic residues" evidence="2">
    <location>
        <begin position="141"/>
        <end position="156"/>
    </location>
</feature>
<feature type="region of interest" description="Disordered" evidence="2">
    <location>
        <begin position="329"/>
        <end position="355"/>
    </location>
</feature>
<feature type="domain" description="tRNA-guanine(15) transglycosylase-like" evidence="3">
    <location>
        <begin position="31"/>
        <end position="133"/>
    </location>
</feature>
<reference evidence="4" key="1">
    <citation type="submission" date="2025-08" db="UniProtKB">
        <authorList>
            <consortium name="Ensembl"/>
        </authorList>
    </citation>
    <scope>IDENTIFICATION</scope>
</reference>
<feature type="region of interest" description="Disordered" evidence="2">
    <location>
        <begin position="133"/>
        <end position="181"/>
    </location>
</feature>
<feature type="compositionally biased region" description="Basic residues" evidence="2">
    <location>
        <begin position="266"/>
        <end position="276"/>
    </location>
</feature>
<dbReference type="InterPro" id="IPR036511">
    <property type="entry name" value="TGT-like_sf"/>
</dbReference>
<dbReference type="AlphaFoldDB" id="A0A8B9ZJA2"/>
<feature type="region of interest" description="Disordered" evidence="2">
    <location>
        <begin position="193"/>
        <end position="276"/>
    </location>
</feature>
<evidence type="ECO:0000256" key="2">
    <source>
        <dbReference type="SAM" id="MobiDB-lite"/>
    </source>
</evidence>
<feature type="compositionally biased region" description="Basic residues" evidence="2">
    <location>
        <begin position="157"/>
        <end position="179"/>
    </location>
</feature>
<dbReference type="Gene3D" id="3.20.20.105">
    <property type="entry name" value="Queuine tRNA-ribosyltransferase-like"/>
    <property type="match status" value="1"/>
</dbReference>
<feature type="region of interest" description="Disordered" evidence="2">
    <location>
        <begin position="387"/>
        <end position="411"/>
    </location>
</feature>
<dbReference type="SUPFAM" id="SSF51713">
    <property type="entry name" value="tRNA-guanine transglycosylase"/>
    <property type="match status" value="1"/>
</dbReference>
<reference evidence="4" key="2">
    <citation type="submission" date="2025-09" db="UniProtKB">
        <authorList>
            <consortium name="Ensembl"/>
        </authorList>
    </citation>
    <scope>IDENTIFICATION</scope>
</reference>
<accession>A0A8B9ZJA2</accession>
<evidence type="ECO:0000313" key="4">
    <source>
        <dbReference type="Ensembl" id="ENSAPLP00020021725.1"/>
    </source>
</evidence>
<proteinExistence type="predicted"/>
<keyword evidence="1" id="KW-0862">Zinc</keyword>
<dbReference type="Pfam" id="PF01702">
    <property type="entry name" value="TGT"/>
    <property type="match status" value="1"/>
</dbReference>